<keyword evidence="1" id="KW-0343">GTPase activation</keyword>
<keyword evidence="8" id="KW-1185">Reference proteome</keyword>
<dbReference type="SMART" id="SM00105">
    <property type="entry name" value="ArfGap"/>
    <property type="match status" value="1"/>
</dbReference>
<evidence type="ECO:0000259" key="6">
    <source>
        <dbReference type="PROSITE" id="PS50115"/>
    </source>
</evidence>
<dbReference type="InterPro" id="IPR037278">
    <property type="entry name" value="ARFGAP/RecO"/>
</dbReference>
<dbReference type="SUPFAM" id="SSF57863">
    <property type="entry name" value="ArfGap/RecO-like zinc finger"/>
    <property type="match status" value="1"/>
</dbReference>
<evidence type="ECO:0000256" key="1">
    <source>
        <dbReference type="ARBA" id="ARBA00022468"/>
    </source>
</evidence>
<dbReference type="EMBL" id="JBDODL010000584">
    <property type="protein sequence ID" value="MES1920280.1"/>
    <property type="molecule type" value="Genomic_DNA"/>
</dbReference>
<name>A0ABV2AKR8_9EUKA</name>
<dbReference type="PANTHER" id="PTHR45686">
    <property type="entry name" value="ADP-RIBOSYLATION FACTOR GTPASE ACTIVATING PROTEIN 3, ISOFORM H-RELATED"/>
    <property type="match status" value="1"/>
</dbReference>
<dbReference type="Gene3D" id="1.10.220.150">
    <property type="entry name" value="Arf GTPase activating protein"/>
    <property type="match status" value="1"/>
</dbReference>
<dbReference type="PRINTS" id="PR00405">
    <property type="entry name" value="REVINTRACTNG"/>
</dbReference>
<keyword evidence="3 5" id="KW-0863">Zinc-finger</keyword>
<organism evidence="7 8">
    <name type="scientific">Bonamia ostreae</name>
    <dbReference type="NCBI Taxonomy" id="126728"/>
    <lineage>
        <taxon>Eukaryota</taxon>
        <taxon>Sar</taxon>
        <taxon>Rhizaria</taxon>
        <taxon>Endomyxa</taxon>
        <taxon>Ascetosporea</taxon>
        <taxon>Haplosporida</taxon>
        <taxon>Bonamia</taxon>
    </lineage>
</organism>
<dbReference type="PANTHER" id="PTHR45686:SF4">
    <property type="entry name" value="ADP-RIBOSYLATION FACTOR GTPASE ACTIVATING PROTEIN 3, ISOFORM H"/>
    <property type="match status" value="1"/>
</dbReference>
<evidence type="ECO:0000256" key="4">
    <source>
        <dbReference type="ARBA" id="ARBA00022833"/>
    </source>
</evidence>
<dbReference type="PROSITE" id="PS50115">
    <property type="entry name" value="ARFGAP"/>
    <property type="match status" value="1"/>
</dbReference>
<reference evidence="7 8" key="1">
    <citation type="journal article" date="2024" name="BMC Biol.">
        <title>Comparative genomics of Ascetosporea gives new insight into the evolutionary basis for animal parasitism in Rhizaria.</title>
        <authorList>
            <person name="Hiltunen Thoren M."/>
            <person name="Onut-Brannstrom I."/>
            <person name="Alfjorden A."/>
            <person name="Peckova H."/>
            <person name="Swords F."/>
            <person name="Hooper C."/>
            <person name="Holzer A.S."/>
            <person name="Bass D."/>
            <person name="Burki F."/>
        </authorList>
    </citation>
    <scope>NUCLEOTIDE SEQUENCE [LARGE SCALE GENOMIC DNA]</scope>
    <source>
        <strain evidence="7">20-A016</strain>
    </source>
</reference>
<dbReference type="CDD" id="cd08831">
    <property type="entry name" value="ArfGap_ArfGap2_3_like"/>
    <property type="match status" value="1"/>
</dbReference>
<feature type="non-terminal residue" evidence="7">
    <location>
        <position position="289"/>
    </location>
</feature>
<comment type="caution">
    <text evidence="7">The sequence shown here is derived from an EMBL/GenBank/DDBJ whole genome shotgun (WGS) entry which is preliminary data.</text>
</comment>
<feature type="domain" description="Arf-GAP" evidence="6">
    <location>
        <begin position="12"/>
        <end position="118"/>
    </location>
</feature>
<sequence length="289" mass="33910">MESEFEIIYNSKQVFTELKEKSKNKKCFDCGSNDPNWCSVTYGIFICVQCSAKHRNMGVHTSFVKSIQFDKWKPQHIKRLIAGGNEKAEMFFRKHGFHTGKLENANEMYNSQIAQKYKSLLDSLSKDISFEKPENYENFENGFKISSLDELLKKASTKTRPNNIFNENAKSEDEKIEQNLENFSETTNEKIDFFKERNEMNDNEFDKNPLIDEKANYQTDLELAFEDFDDFENEKTENDDFLLNSDHSSETNEKAKTVYQNDDFSKTKIRKKLNRKIAKKALTKKMTLN</sequence>
<dbReference type="InterPro" id="IPR001164">
    <property type="entry name" value="ArfGAP_dom"/>
</dbReference>
<dbReference type="InterPro" id="IPR038508">
    <property type="entry name" value="ArfGAP_dom_sf"/>
</dbReference>
<evidence type="ECO:0000313" key="8">
    <source>
        <dbReference type="Proteomes" id="UP001439008"/>
    </source>
</evidence>
<dbReference type="Proteomes" id="UP001439008">
    <property type="component" value="Unassembled WGS sequence"/>
</dbReference>
<evidence type="ECO:0000256" key="2">
    <source>
        <dbReference type="ARBA" id="ARBA00022723"/>
    </source>
</evidence>
<dbReference type="Pfam" id="PF01412">
    <property type="entry name" value="ArfGap"/>
    <property type="match status" value="1"/>
</dbReference>
<accession>A0ABV2AKR8</accession>
<proteinExistence type="predicted"/>
<keyword evidence="4" id="KW-0862">Zinc</keyword>
<keyword evidence="2" id="KW-0479">Metal-binding</keyword>
<evidence type="ECO:0000256" key="3">
    <source>
        <dbReference type="ARBA" id="ARBA00022771"/>
    </source>
</evidence>
<evidence type="ECO:0000256" key="5">
    <source>
        <dbReference type="PROSITE-ProRule" id="PRU00288"/>
    </source>
</evidence>
<gene>
    <name evidence="7" type="ORF">MHBO_001968</name>
</gene>
<protein>
    <recommendedName>
        <fullName evidence="6">Arf-GAP domain-containing protein</fullName>
    </recommendedName>
</protein>
<evidence type="ECO:0000313" key="7">
    <source>
        <dbReference type="EMBL" id="MES1920280.1"/>
    </source>
</evidence>